<gene>
    <name evidence="4" type="ORF">HIJ39_17390</name>
</gene>
<feature type="domain" description="Tyr recombinase" evidence="3">
    <location>
        <begin position="1"/>
        <end position="111"/>
    </location>
</feature>
<sequence length="145" mass="16495">MKVLSQHRHQQRIEKMAAGPAWHDGGWVFTTRHGTWLAGGHVYDSFKRLIRHAGLPDTLRPHDLRHAMASYWLVAGIPIKVVSERLGHANITITLDIYGHLLPHMQADAANKMDAWITGSASEIPTQYPHERRESVELDRKHDTT</sequence>
<dbReference type="InterPro" id="IPR013762">
    <property type="entry name" value="Integrase-like_cat_sf"/>
</dbReference>
<comment type="caution">
    <text evidence="4">The sequence shown here is derived from an EMBL/GenBank/DDBJ whole genome shotgun (WGS) entry which is preliminary data.</text>
</comment>
<dbReference type="GO" id="GO:0003677">
    <property type="term" value="F:DNA binding"/>
    <property type="evidence" value="ECO:0007669"/>
    <property type="project" value="InterPro"/>
</dbReference>
<feature type="region of interest" description="Disordered" evidence="2">
    <location>
        <begin position="124"/>
        <end position="145"/>
    </location>
</feature>
<name>A0A7Y0Q3C8_9FIRM</name>
<dbReference type="EMBL" id="JABBVZ010000084">
    <property type="protein sequence ID" value="NMP24108.1"/>
    <property type="molecule type" value="Genomic_DNA"/>
</dbReference>
<feature type="compositionally biased region" description="Basic and acidic residues" evidence="2">
    <location>
        <begin position="129"/>
        <end position="145"/>
    </location>
</feature>
<evidence type="ECO:0000256" key="2">
    <source>
        <dbReference type="SAM" id="MobiDB-lite"/>
    </source>
</evidence>
<evidence type="ECO:0000313" key="5">
    <source>
        <dbReference type="Proteomes" id="UP000533476"/>
    </source>
</evidence>
<keyword evidence="1" id="KW-0233">DNA recombination</keyword>
<dbReference type="PROSITE" id="PS51898">
    <property type="entry name" value="TYR_RECOMBINASE"/>
    <property type="match status" value="1"/>
</dbReference>
<proteinExistence type="predicted"/>
<dbReference type="SUPFAM" id="SSF56349">
    <property type="entry name" value="DNA breaking-rejoining enzymes"/>
    <property type="match status" value="1"/>
</dbReference>
<keyword evidence="5" id="KW-1185">Reference proteome</keyword>
<evidence type="ECO:0000259" key="3">
    <source>
        <dbReference type="PROSITE" id="PS51898"/>
    </source>
</evidence>
<evidence type="ECO:0000313" key="4">
    <source>
        <dbReference type="EMBL" id="NMP24108.1"/>
    </source>
</evidence>
<dbReference type="Pfam" id="PF00589">
    <property type="entry name" value="Phage_integrase"/>
    <property type="match status" value="1"/>
</dbReference>
<dbReference type="InterPro" id="IPR002104">
    <property type="entry name" value="Integrase_catalytic"/>
</dbReference>
<dbReference type="Gene3D" id="1.10.443.10">
    <property type="entry name" value="Intergrase catalytic core"/>
    <property type="match status" value="1"/>
</dbReference>
<dbReference type="AlphaFoldDB" id="A0A7Y0Q3C8"/>
<accession>A0A7Y0Q3C8</accession>
<dbReference type="GO" id="GO:0015074">
    <property type="term" value="P:DNA integration"/>
    <property type="evidence" value="ECO:0007669"/>
    <property type="project" value="InterPro"/>
</dbReference>
<protein>
    <submittedName>
        <fullName evidence="4">Tyrosine-type recombinase/integrase</fullName>
    </submittedName>
</protein>
<dbReference type="InterPro" id="IPR011010">
    <property type="entry name" value="DNA_brk_join_enz"/>
</dbReference>
<reference evidence="4 5" key="1">
    <citation type="submission" date="2020-04" db="EMBL/GenBank/DDBJ databases">
        <authorList>
            <person name="Zhang R."/>
            <person name="Schippers A."/>
        </authorList>
    </citation>
    <scope>NUCLEOTIDE SEQUENCE [LARGE SCALE GENOMIC DNA]</scope>
    <source>
        <strain evidence="4 5">DSM 109850</strain>
    </source>
</reference>
<organism evidence="4 5">
    <name type="scientific">Sulfobacillus harzensis</name>
    <dbReference type="NCBI Taxonomy" id="2729629"/>
    <lineage>
        <taxon>Bacteria</taxon>
        <taxon>Bacillati</taxon>
        <taxon>Bacillota</taxon>
        <taxon>Clostridia</taxon>
        <taxon>Eubacteriales</taxon>
        <taxon>Clostridiales Family XVII. Incertae Sedis</taxon>
        <taxon>Sulfobacillus</taxon>
    </lineage>
</organism>
<evidence type="ECO:0000256" key="1">
    <source>
        <dbReference type="ARBA" id="ARBA00023172"/>
    </source>
</evidence>
<dbReference type="RefSeq" id="WP_169101941.1">
    <property type="nucleotide sequence ID" value="NZ_JABBVZ010000084.1"/>
</dbReference>
<dbReference type="GO" id="GO:0006310">
    <property type="term" value="P:DNA recombination"/>
    <property type="evidence" value="ECO:0007669"/>
    <property type="project" value="UniProtKB-KW"/>
</dbReference>
<dbReference type="Proteomes" id="UP000533476">
    <property type="component" value="Unassembled WGS sequence"/>
</dbReference>